<feature type="compositionally biased region" description="Basic and acidic residues" evidence="1">
    <location>
        <begin position="1"/>
        <end position="10"/>
    </location>
</feature>
<feature type="compositionally biased region" description="Polar residues" evidence="1">
    <location>
        <begin position="86"/>
        <end position="98"/>
    </location>
</feature>
<organism evidence="2 3">
    <name type="scientific">Ensete ventricosum</name>
    <name type="common">Abyssinian banana</name>
    <name type="synonym">Musa ensete</name>
    <dbReference type="NCBI Taxonomy" id="4639"/>
    <lineage>
        <taxon>Eukaryota</taxon>
        <taxon>Viridiplantae</taxon>
        <taxon>Streptophyta</taxon>
        <taxon>Embryophyta</taxon>
        <taxon>Tracheophyta</taxon>
        <taxon>Spermatophyta</taxon>
        <taxon>Magnoliopsida</taxon>
        <taxon>Liliopsida</taxon>
        <taxon>Zingiberales</taxon>
        <taxon>Musaceae</taxon>
        <taxon>Ensete</taxon>
    </lineage>
</organism>
<reference evidence="2 3" key="1">
    <citation type="submission" date="2022-12" db="EMBL/GenBank/DDBJ databases">
        <title>Chromosome-scale assembly of the Ensete ventricosum genome.</title>
        <authorList>
            <person name="Dussert Y."/>
            <person name="Stocks J."/>
            <person name="Wendawek A."/>
            <person name="Woldeyes F."/>
            <person name="Nichols R.A."/>
            <person name="Borrell J.S."/>
        </authorList>
    </citation>
    <scope>NUCLEOTIDE SEQUENCE [LARGE SCALE GENOMIC DNA]</scope>
    <source>
        <strain evidence="3">cv. Maze</strain>
        <tissue evidence="2">Seeds</tissue>
    </source>
</reference>
<accession>A0AAV8QQ93</accession>
<dbReference type="AlphaFoldDB" id="A0AAV8QQ93"/>
<evidence type="ECO:0000313" key="2">
    <source>
        <dbReference type="EMBL" id="KAJ8477562.1"/>
    </source>
</evidence>
<gene>
    <name evidence="2" type="ORF">OPV22_021289</name>
</gene>
<dbReference type="EMBL" id="JAQQAF010000006">
    <property type="protein sequence ID" value="KAJ8477562.1"/>
    <property type="molecule type" value="Genomic_DNA"/>
</dbReference>
<feature type="region of interest" description="Disordered" evidence="1">
    <location>
        <begin position="1"/>
        <end position="103"/>
    </location>
</feature>
<evidence type="ECO:0000313" key="3">
    <source>
        <dbReference type="Proteomes" id="UP001222027"/>
    </source>
</evidence>
<feature type="compositionally biased region" description="Basic and acidic residues" evidence="1">
    <location>
        <begin position="61"/>
        <end position="76"/>
    </location>
</feature>
<name>A0AAV8QQ93_ENSVE</name>
<dbReference type="Proteomes" id="UP001222027">
    <property type="component" value="Unassembled WGS sequence"/>
</dbReference>
<evidence type="ECO:0000256" key="1">
    <source>
        <dbReference type="SAM" id="MobiDB-lite"/>
    </source>
</evidence>
<protein>
    <submittedName>
        <fullName evidence="2">Uncharacterized protein</fullName>
    </submittedName>
</protein>
<proteinExistence type="predicted"/>
<sequence>MTSPETDVKVDSVQPETITLHPTRPQPSAHVPCGAILPSSERNPIRDIRRPRSTPVAAPIDEGKAVRARDKTEATGKRSSRRKGNPPSSRSIPSSLHESSPLGVVRFIRSRDGLRELRPIPDSSG</sequence>
<keyword evidence="3" id="KW-1185">Reference proteome</keyword>
<comment type="caution">
    <text evidence="2">The sequence shown here is derived from an EMBL/GenBank/DDBJ whole genome shotgun (WGS) entry which is preliminary data.</text>
</comment>